<comment type="caution">
    <text evidence="2">The sequence shown here is derived from an EMBL/GenBank/DDBJ whole genome shotgun (WGS) entry which is preliminary data.</text>
</comment>
<dbReference type="GO" id="GO:0051537">
    <property type="term" value="F:2 iron, 2 sulfur cluster binding"/>
    <property type="evidence" value="ECO:0007669"/>
    <property type="project" value="TreeGrafter"/>
</dbReference>
<protein>
    <submittedName>
        <fullName evidence="2">Iron-sulfur cluster insertion protein ErpA</fullName>
    </submittedName>
</protein>
<dbReference type="PANTHER" id="PTHR43011">
    <property type="entry name" value="IRON-SULFUR CLUSTER ASSEMBLY 2 HOMOLOG, MITOCHONDRIAL"/>
    <property type="match status" value="1"/>
</dbReference>
<feature type="domain" description="Core" evidence="1">
    <location>
        <begin position="2"/>
        <end position="103"/>
    </location>
</feature>
<dbReference type="PANTHER" id="PTHR43011:SF1">
    <property type="entry name" value="IRON-SULFUR CLUSTER ASSEMBLY 2 HOMOLOG, MITOCHONDRIAL"/>
    <property type="match status" value="1"/>
</dbReference>
<sequence>MIHLTPAATKAINRFIKAAENPVAGLRIFVSGGGCAGLQYGLRLEQDRSEDDLEFDIGTGAKLLVDPLSSSMLEGLSVDFVDSLTQTGFKFNNPNVSGACACGQSFKA</sequence>
<dbReference type="AlphaFoldDB" id="A0A080M0Z2"/>
<dbReference type="InterPro" id="IPR016092">
    <property type="entry name" value="ATAP"/>
</dbReference>
<evidence type="ECO:0000313" key="2">
    <source>
        <dbReference type="EMBL" id="KFB70879.1"/>
    </source>
</evidence>
<dbReference type="GO" id="GO:0016226">
    <property type="term" value="P:iron-sulfur cluster assembly"/>
    <property type="evidence" value="ECO:0007669"/>
    <property type="project" value="InterPro"/>
</dbReference>
<dbReference type="PROSITE" id="PS01152">
    <property type="entry name" value="HESB"/>
    <property type="match status" value="1"/>
</dbReference>
<dbReference type="GO" id="GO:0005506">
    <property type="term" value="F:iron ion binding"/>
    <property type="evidence" value="ECO:0007669"/>
    <property type="project" value="TreeGrafter"/>
</dbReference>
<reference evidence="2 3" key="1">
    <citation type="submission" date="2014-02" db="EMBL/GenBank/DDBJ databases">
        <title>Expanding our view of genomic diversity in Candidatus Accumulibacter clades.</title>
        <authorList>
            <person name="Skennerton C.T."/>
            <person name="Barr J.J."/>
            <person name="Slater F.R."/>
            <person name="Bond P.L."/>
            <person name="Tyson G.W."/>
        </authorList>
    </citation>
    <scope>NUCLEOTIDE SEQUENCE [LARGE SCALE GENOMIC DNA]</scope>
    <source>
        <strain evidence="3">BA-91</strain>
    </source>
</reference>
<dbReference type="Gene3D" id="2.60.300.12">
    <property type="entry name" value="HesB-like domain"/>
    <property type="match status" value="1"/>
</dbReference>
<organism evidence="2 3">
    <name type="scientific">Candidatus Accumulibacter phosphatis</name>
    <dbReference type="NCBI Taxonomy" id="327160"/>
    <lineage>
        <taxon>Bacteria</taxon>
        <taxon>Pseudomonadati</taxon>
        <taxon>Pseudomonadota</taxon>
        <taxon>Betaproteobacteria</taxon>
        <taxon>Candidatus Accumulibacter</taxon>
    </lineage>
</organism>
<evidence type="ECO:0000259" key="1">
    <source>
        <dbReference type="Pfam" id="PF01521"/>
    </source>
</evidence>
<dbReference type="InterPro" id="IPR017870">
    <property type="entry name" value="FeS_cluster_insertion_CS"/>
</dbReference>
<dbReference type="EMBL" id="JDVG02000633">
    <property type="protein sequence ID" value="KFB70879.1"/>
    <property type="molecule type" value="Genomic_DNA"/>
</dbReference>
<dbReference type="SUPFAM" id="SSF89360">
    <property type="entry name" value="HesB-like domain"/>
    <property type="match status" value="1"/>
</dbReference>
<proteinExistence type="predicted"/>
<evidence type="ECO:0000313" key="3">
    <source>
        <dbReference type="Proteomes" id="UP000020077"/>
    </source>
</evidence>
<dbReference type="Proteomes" id="UP000020077">
    <property type="component" value="Unassembled WGS sequence"/>
</dbReference>
<dbReference type="NCBIfam" id="TIGR00049">
    <property type="entry name" value="iron-sulfur cluster assembly accessory protein"/>
    <property type="match status" value="1"/>
</dbReference>
<dbReference type="Pfam" id="PF01521">
    <property type="entry name" value="Fe-S_biosyn"/>
    <property type="match status" value="1"/>
</dbReference>
<accession>A0A080M0Z2</accession>
<name>A0A080M0Z2_9PROT</name>
<dbReference type="InterPro" id="IPR000361">
    <property type="entry name" value="ATAP_core_dom"/>
</dbReference>
<dbReference type="InterPro" id="IPR035903">
    <property type="entry name" value="HesB-like_dom_sf"/>
</dbReference>
<dbReference type="GO" id="GO:0051539">
    <property type="term" value="F:4 iron, 4 sulfur cluster binding"/>
    <property type="evidence" value="ECO:0007669"/>
    <property type="project" value="TreeGrafter"/>
</dbReference>
<gene>
    <name evidence="2" type="primary">erpA_2</name>
    <name evidence="2" type="ORF">AW09_004006</name>
</gene>